<dbReference type="STRING" id="4536.A0A0E0FQI4"/>
<dbReference type="GO" id="GO:0005576">
    <property type="term" value="C:extracellular region"/>
    <property type="evidence" value="ECO:0007669"/>
    <property type="project" value="UniProtKB-SubCell"/>
</dbReference>
<keyword evidence="12" id="KW-0624">Polysaccharide degradation</keyword>
<dbReference type="PROSITE" id="PS01095">
    <property type="entry name" value="GH18_1"/>
    <property type="match status" value="1"/>
</dbReference>
<accession>A0A0E0FQI4</accession>
<evidence type="ECO:0000256" key="1">
    <source>
        <dbReference type="ARBA" id="ARBA00000822"/>
    </source>
</evidence>
<evidence type="ECO:0000256" key="7">
    <source>
        <dbReference type="ARBA" id="ARBA00022801"/>
    </source>
</evidence>
<dbReference type="eggNOG" id="KOG4701">
    <property type="taxonomic scope" value="Eukaryota"/>
</dbReference>
<dbReference type="InterPro" id="IPR001223">
    <property type="entry name" value="Glyco_hydro18_cat"/>
</dbReference>
<dbReference type="InterPro" id="IPR017853">
    <property type="entry name" value="GH"/>
</dbReference>
<dbReference type="HOGENOM" id="CLU_007818_0_1_1"/>
<keyword evidence="11 13" id="KW-0326">Glycosidase</keyword>
<evidence type="ECO:0000259" key="14">
    <source>
        <dbReference type="PROSITE" id="PS51910"/>
    </source>
</evidence>
<dbReference type="GO" id="GO:0000272">
    <property type="term" value="P:polysaccharide catabolic process"/>
    <property type="evidence" value="ECO:0007669"/>
    <property type="project" value="UniProtKB-KW"/>
</dbReference>
<dbReference type="PANTHER" id="PTHR45708">
    <property type="entry name" value="ENDOCHITINASE"/>
    <property type="match status" value="1"/>
</dbReference>
<dbReference type="InterPro" id="IPR001579">
    <property type="entry name" value="Glyco_hydro_18_chit_AS"/>
</dbReference>
<comment type="catalytic activity">
    <reaction evidence="1">
        <text>Random endo-hydrolysis of N-acetyl-beta-D-glucosaminide (1-&gt;4)-beta-linkages in chitin and chitodextrins.</text>
        <dbReference type="EC" id="3.2.1.14"/>
    </reaction>
</comment>
<evidence type="ECO:0000256" key="2">
    <source>
        <dbReference type="ARBA" id="ARBA00004613"/>
    </source>
</evidence>
<proteinExistence type="inferred from homology"/>
<evidence type="ECO:0000256" key="11">
    <source>
        <dbReference type="ARBA" id="ARBA00023295"/>
    </source>
</evidence>
<evidence type="ECO:0000313" key="16">
    <source>
        <dbReference type="Proteomes" id="UP000006591"/>
    </source>
</evidence>
<keyword evidence="16" id="KW-1185">Reference proteome</keyword>
<sequence>MATLDGLVRGEGIHLLSDPLPLQPTHVDESGACQRSRCFFDGRPVVRRRHGGCVLKRISWTGGGGALSLTLTMAANKLKFSPLLALFLLAGIAVTSRAGDIAVYWGQNGDEGSLADACNSGLYAYVMVAFLSTFGNGQTPVLNLAGHCEPSSGGCTGQSSDIQTCQSLGVKVILSIGGGAGSYGLSSTQDAQDVADYLWNNFLGGSSGSRPLGDAVLDGVDFDIETGNPAHYDELATFLSRYSAQGGGKKVILTAAPQCPYPDASLGPALQTGLFDSVWVQFYNNPPCQYANGDASNLVSAWNTWTGGVSAGSFYVGVPAAEAAAGSGYVAPGDLTSAVLPAVQGNAKYGGIMVWNRFYDVQNNFSNQVKSSV</sequence>
<evidence type="ECO:0000256" key="13">
    <source>
        <dbReference type="RuleBase" id="RU000489"/>
    </source>
</evidence>
<comment type="subcellular location">
    <subcellularLocation>
        <location evidence="2">Secreted</location>
    </subcellularLocation>
</comment>
<dbReference type="PANTHER" id="PTHR45708:SF22">
    <property type="entry name" value="ACIDIC ENDOCHITINASE"/>
    <property type="match status" value="1"/>
</dbReference>
<comment type="similarity">
    <text evidence="3">Belongs to the glycosyl hydrolase 18 family. Chitinase class II subfamily.</text>
</comment>
<dbReference type="Gene3D" id="3.20.20.80">
    <property type="entry name" value="Glycosidases"/>
    <property type="match status" value="1"/>
</dbReference>
<dbReference type="Pfam" id="PF00704">
    <property type="entry name" value="Glyco_hydro_18"/>
    <property type="match status" value="1"/>
</dbReference>
<evidence type="ECO:0000256" key="4">
    <source>
        <dbReference type="ARBA" id="ARBA00012729"/>
    </source>
</evidence>
<name>A0A0E0FQI4_ORYNI</name>
<dbReference type="OMA" id="CQANGKT"/>
<organism evidence="15">
    <name type="scientific">Oryza nivara</name>
    <name type="common">Indian wild rice</name>
    <name type="synonym">Oryza sativa f. spontanea</name>
    <dbReference type="NCBI Taxonomy" id="4536"/>
    <lineage>
        <taxon>Eukaryota</taxon>
        <taxon>Viridiplantae</taxon>
        <taxon>Streptophyta</taxon>
        <taxon>Embryophyta</taxon>
        <taxon>Tracheophyta</taxon>
        <taxon>Spermatophyta</taxon>
        <taxon>Magnoliopsida</taxon>
        <taxon>Liliopsida</taxon>
        <taxon>Poales</taxon>
        <taxon>Poaceae</taxon>
        <taxon>BOP clade</taxon>
        <taxon>Oryzoideae</taxon>
        <taxon>Oryzeae</taxon>
        <taxon>Oryzinae</taxon>
        <taxon>Oryza</taxon>
    </lineage>
</organism>
<evidence type="ECO:0000256" key="10">
    <source>
        <dbReference type="ARBA" id="ARBA00023277"/>
    </source>
</evidence>
<dbReference type="PROSITE" id="PS51910">
    <property type="entry name" value="GH18_2"/>
    <property type="match status" value="1"/>
</dbReference>
<feature type="domain" description="GH18" evidence="14">
    <location>
        <begin position="99"/>
        <end position="373"/>
    </location>
</feature>
<keyword evidence="7 13" id="KW-0378">Hydrolase</keyword>
<dbReference type="InterPro" id="IPR050542">
    <property type="entry name" value="Glycosyl_Hydrlase18_Chitinase"/>
</dbReference>
<dbReference type="GO" id="GO:0008843">
    <property type="term" value="F:endochitinase activity"/>
    <property type="evidence" value="ECO:0007669"/>
    <property type="project" value="UniProtKB-EC"/>
</dbReference>
<keyword evidence="5" id="KW-0964">Secreted</keyword>
<dbReference type="FunFam" id="3.20.20.80:FF:000015">
    <property type="entry name" value="Acidic endochitinase SE2"/>
    <property type="match status" value="1"/>
</dbReference>
<protein>
    <recommendedName>
        <fullName evidence="4">chitinase</fullName>
        <ecNumber evidence="4">3.2.1.14</ecNumber>
    </recommendedName>
</protein>
<evidence type="ECO:0000256" key="12">
    <source>
        <dbReference type="ARBA" id="ARBA00023326"/>
    </source>
</evidence>
<dbReference type="CDD" id="cd02877">
    <property type="entry name" value="GH18_hevamine_XipI_class_III"/>
    <property type="match status" value="1"/>
</dbReference>
<keyword evidence="10" id="KW-0119">Carbohydrate metabolism</keyword>
<dbReference type="Proteomes" id="UP000006591">
    <property type="component" value="Chromosome 1"/>
</dbReference>
<evidence type="ECO:0000256" key="3">
    <source>
        <dbReference type="ARBA" id="ARBA00009121"/>
    </source>
</evidence>
<keyword evidence="9" id="KW-1015">Disulfide bond</keyword>
<evidence type="ECO:0000256" key="5">
    <source>
        <dbReference type="ARBA" id="ARBA00022525"/>
    </source>
</evidence>
<evidence type="ECO:0000256" key="9">
    <source>
        <dbReference type="ARBA" id="ARBA00023157"/>
    </source>
</evidence>
<reference evidence="15" key="1">
    <citation type="submission" date="2015-04" db="UniProtKB">
        <authorList>
            <consortium name="EnsemblPlants"/>
        </authorList>
    </citation>
    <scope>IDENTIFICATION</scope>
    <source>
        <strain evidence="15">SL10</strain>
    </source>
</reference>
<keyword evidence="8" id="KW-0146">Chitin degradation</keyword>
<dbReference type="AlphaFoldDB" id="A0A0E0FQI4"/>
<dbReference type="SUPFAM" id="SSF51445">
    <property type="entry name" value="(Trans)glycosidases"/>
    <property type="match status" value="1"/>
</dbReference>
<dbReference type="EnsemblPlants" id="ONIVA01G28590.1">
    <property type="protein sequence ID" value="ONIVA01G28590.1"/>
    <property type="gene ID" value="ONIVA01G28590"/>
</dbReference>
<dbReference type="Gramene" id="ONIVA01G28590.1">
    <property type="protein sequence ID" value="ONIVA01G28590.1"/>
    <property type="gene ID" value="ONIVA01G28590"/>
</dbReference>
<dbReference type="InterPro" id="IPR045321">
    <property type="entry name" value="Cts1-like"/>
</dbReference>
<evidence type="ECO:0000256" key="8">
    <source>
        <dbReference type="ARBA" id="ARBA00023024"/>
    </source>
</evidence>
<dbReference type="EC" id="3.2.1.14" evidence="4"/>
<reference evidence="15" key="2">
    <citation type="submission" date="2018-04" db="EMBL/GenBank/DDBJ databases">
        <title>OnivRS2 (Oryza nivara Reference Sequence Version 2).</title>
        <authorList>
            <person name="Zhang J."/>
            <person name="Kudrna D."/>
            <person name="Lee S."/>
            <person name="Talag J."/>
            <person name="Rajasekar S."/>
            <person name="Welchert J."/>
            <person name="Hsing Y.-I."/>
            <person name="Wing R.A."/>
        </authorList>
    </citation>
    <scope>NUCLEOTIDE SEQUENCE [LARGE SCALE GENOMIC DNA]</scope>
</reference>
<evidence type="ECO:0000313" key="15">
    <source>
        <dbReference type="EnsemblPlants" id="ONIVA01G28590.1"/>
    </source>
</evidence>
<keyword evidence="6" id="KW-0732">Signal</keyword>
<evidence type="ECO:0000256" key="6">
    <source>
        <dbReference type="ARBA" id="ARBA00022729"/>
    </source>
</evidence>
<dbReference type="GO" id="GO:0006032">
    <property type="term" value="P:chitin catabolic process"/>
    <property type="evidence" value="ECO:0007669"/>
    <property type="project" value="UniProtKB-KW"/>
</dbReference>